<feature type="domain" description="Calcineurin-like phosphoesterase" evidence="1">
    <location>
        <begin position="18"/>
        <end position="92"/>
    </location>
</feature>
<name>A0A3M8DVZ7_9BACL</name>
<dbReference type="PRINTS" id="PR00114">
    <property type="entry name" value="STPHPHTASE"/>
</dbReference>
<dbReference type="InterPro" id="IPR029052">
    <property type="entry name" value="Metallo-depent_PP-like"/>
</dbReference>
<protein>
    <submittedName>
        <fullName evidence="2">Biotin transporter BioY</fullName>
    </submittedName>
</protein>
<dbReference type="EMBL" id="RHHQ01000003">
    <property type="protein sequence ID" value="RNB92286.1"/>
    <property type="molecule type" value="Genomic_DNA"/>
</dbReference>
<dbReference type="SUPFAM" id="SSF56300">
    <property type="entry name" value="Metallo-dependent phosphatases"/>
    <property type="match status" value="1"/>
</dbReference>
<organism evidence="2 3">
    <name type="scientific">Brevibacillus fluminis</name>
    <dbReference type="NCBI Taxonomy" id="511487"/>
    <lineage>
        <taxon>Bacteria</taxon>
        <taxon>Bacillati</taxon>
        <taxon>Bacillota</taxon>
        <taxon>Bacilli</taxon>
        <taxon>Bacillales</taxon>
        <taxon>Paenibacillaceae</taxon>
        <taxon>Brevibacillus</taxon>
    </lineage>
</organism>
<dbReference type="InterPro" id="IPR050126">
    <property type="entry name" value="Ap4A_hydrolase"/>
</dbReference>
<dbReference type="GO" id="GO:0005737">
    <property type="term" value="C:cytoplasm"/>
    <property type="evidence" value="ECO:0007669"/>
    <property type="project" value="TreeGrafter"/>
</dbReference>
<dbReference type="PANTHER" id="PTHR42850">
    <property type="entry name" value="METALLOPHOSPHOESTERASE"/>
    <property type="match status" value="1"/>
</dbReference>
<reference evidence="2 3" key="1">
    <citation type="submission" date="2018-10" db="EMBL/GenBank/DDBJ databases">
        <title>Phylogenomics of Brevibacillus.</title>
        <authorList>
            <person name="Dunlap C."/>
        </authorList>
    </citation>
    <scope>NUCLEOTIDE SEQUENCE [LARGE SCALE GENOMIC DNA]</scope>
    <source>
        <strain evidence="2 3">JCM 15716</strain>
    </source>
</reference>
<dbReference type="AlphaFoldDB" id="A0A3M8DVZ7"/>
<accession>A0A3M8DVZ7</accession>
<evidence type="ECO:0000313" key="2">
    <source>
        <dbReference type="EMBL" id="RNB92286.1"/>
    </source>
</evidence>
<comment type="caution">
    <text evidence="2">The sequence shown here is derived from an EMBL/GenBank/DDBJ whole genome shotgun (WGS) entry which is preliminary data.</text>
</comment>
<evidence type="ECO:0000259" key="1">
    <source>
        <dbReference type="Pfam" id="PF00149"/>
    </source>
</evidence>
<dbReference type="GO" id="GO:0016791">
    <property type="term" value="F:phosphatase activity"/>
    <property type="evidence" value="ECO:0007669"/>
    <property type="project" value="TreeGrafter"/>
</dbReference>
<sequence length="283" mass="32083">MRERVEKRSKTMQVDRGIDIVGDIHGCYQEFLQLLGLLGYVEKDGYYRHPQGRKLLSLGDITSRGPESLQLLQFFVRHIAAGLAEMTDSNHGWKIARWLDGRAVTLAHGDEKVAEEFRQYEAEFGKKKADELKEASRKLLLTSPSHIMLKRNGEIVAVAVHAGIRDDYIGRESSAVQTYCRYGDIAGVAADGRPIRKEWANERKSQRCLIVWGHDPRLEPEWKNNTLNIDQGCVFGGKLTAYRFPDNELVSVKAAENYSGQTDTPLTRCRERMQAELKLHPGS</sequence>
<dbReference type="InterPro" id="IPR041780">
    <property type="entry name" value="MPP_PrpE-like"/>
</dbReference>
<dbReference type="InterPro" id="IPR006186">
    <property type="entry name" value="Ser/Thr-sp_prot-phosphatase"/>
</dbReference>
<dbReference type="Gene3D" id="3.60.21.10">
    <property type="match status" value="1"/>
</dbReference>
<dbReference type="InterPro" id="IPR004843">
    <property type="entry name" value="Calcineurin-like_PHP"/>
</dbReference>
<proteinExistence type="predicted"/>
<keyword evidence="3" id="KW-1185">Reference proteome</keyword>
<dbReference type="PANTHER" id="PTHR42850:SF7">
    <property type="entry name" value="BIS(5'-NUCLEOSYL)-TETRAPHOSPHATASE PRPE [ASYMMETRICAL]"/>
    <property type="match status" value="1"/>
</dbReference>
<dbReference type="Pfam" id="PF00149">
    <property type="entry name" value="Metallophos"/>
    <property type="match status" value="1"/>
</dbReference>
<evidence type="ECO:0000313" key="3">
    <source>
        <dbReference type="Proteomes" id="UP000271031"/>
    </source>
</evidence>
<dbReference type="OrthoDB" id="9807890at2"/>
<dbReference type="RefSeq" id="WP_122915992.1">
    <property type="nucleotide sequence ID" value="NZ_RHHQ01000003.1"/>
</dbReference>
<gene>
    <name evidence="2" type="ORF">EDM56_00880</name>
</gene>
<dbReference type="CDD" id="cd07423">
    <property type="entry name" value="MPP_Prp_like"/>
    <property type="match status" value="1"/>
</dbReference>
<dbReference type="Proteomes" id="UP000271031">
    <property type="component" value="Unassembled WGS sequence"/>
</dbReference>